<dbReference type="PANTHER" id="PTHR33116">
    <property type="entry name" value="REVERSE TRANSCRIPTASE ZINC-BINDING DOMAIN-CONTAINING PROTEIN-RELATED-RELATED"/>
    <property type="match status" value="1"/>
</dbReference>
<name>Q9C8I3_ARATH</name>
<dbReference type="ExpressionAtlas" id="Q9C8I3">
    <property type="expression patterns" value="baseline and differential"/>
</dbReference>
<sequence length="629" mass="72920">MKIDISKAFDSLQWSFLINALSAMNFPGEFIHWISRCITTTSFSVQVNGELAGYFRSARGIRQGCALSPYLFVISMEVLSKMLDQAAGGKRFGFHPKCKNLGLTHLCFADDLMILTDGKVRSVDGIVEVMNLFAKRSGLQINMEKTTLYTAGVSDHNRYMMISRYPFGLGQLPVRYLGLPLVTKRLTKEDLSPLFEQIRNRIGTWTSRYLSFAGRLNLISSVLWSTMNFWMSAFRLPSACLKEINSICSAFLWSGPELHRRKAKVSWDDICKPKQEGGLGLRSLTEANVVSVLKLIWRVTSNDDSLWVKWSKMNLLKQESFWSLTPNSSLGSWMWKKMLKYRETAKPFSRVEVNNGARTSFWFDNWSGMGHLMDVTGQRGQIDLGISRNKTVAEAWSNRRRRKHRTEQLNDIEAALNQKYQTRNLLREDATLWRGKGDVFKTSFSTKDTWNQVRKKSNEVAWYKGVWFSHSTPKYQFCTWLALRNRLSTGYRMQLWNNGSDVKCTFCSTSIETRDHLFFSCSYASAIWTAIAKNVLQHRFSTDWQTIVNYISETQTDRIRSFLSRYIFQLTVHTVWKERNDRRHGEEPRTSANLISWMDKQIRNQLSIIISTGDRRYENGLQVWFSTRL</sequence>
<dbReference type="InterPro" id="IPR026960">
    <property type="entry name" value="RVT-Znf"/>
</dbReference>
<dbReference type="AlphaFoldDB" id="Q9C8I3"/>
<accession>Q9C8I3</accession>
<dbReference type="PIR" id="E96556">
    <property type="entry name" value="E96556"/>
</dbReference>
<reference evidence="2" key="3">
    <citation type="submission" date="2001-01" db="EMBL/GenBank/DDBJ databases">
        <authorList>
            <person name="Town C.D."/>
            <person name="Kaul S."/>
        </authorList>
    </citation>
    <scope>NUCLEOTIDE SEQUENCE</scope>
</reference>
<proteinExistence type="predicted"/>
<dbReference type="InterPro" id="IPR000477">
    <property type="entry name" value="RT_dom"/>
</dbReference>
<dbReference type="InterPro" id="IPR043502">
    <property type="entry name" value="DNA/RNA_pol_sf"/>
</dbReference>
<evidence type="ECO:0000313" key="2">
    <source>
        <dbReference type="EMBL" id="AAG50886.1"/>
    </source>
</evidence>
<dbReference type="Pfam" id="PF13966">
    <property type="entry name" value="zf-RVT"/>
    <property type="match status" value="1"/>
</dbReference>
<gene>
    <name evidence="2" type="primary">F19C24.27</name>
</gene>
<reference evidence="2" key="2">
    <citation type="submission" date="2000-03" db="EMBL/GenBank/DDBJ databases">
        <title>Arabidopsis thaliana chromosome 1 BAC F19C24 genomic sequence.</title>
        <authorList>
            <person name="Lin X."/>
            <person name="Kaul S."/>
            <person name="Town C.D."/>
            <person name="Benito M.-I."/>
            <person name="Creasy T.H."/>
            <person name="Haas B.J."/>
            <person name="Wu D."/>
            <person name="Maiti R."/>
            <person name="Ronning C.M."/>
            <person name="Koo H."/>
            <person name="Fujii C.Y."/>
            <person name="Utterback T.R."/>
            <person name="Barnstead M.E."/>
            <person name="Bowman C.L."/>
            <person name="White O."/>
            <person name="Nierman W.C."/>
            <person name="Fraser C.M."/>
        </authorList>
    </citation>
    <scope>NUCLEOTIDE SEQUENCE</scope>
</reference>
<evidence type="ECO:0000259" key="1">
    <source>
        <dbReference type="PROSITE" id="PS50878"/>
    </source>
</evidence>
<dbReference type="Pfam" id="PF00078">
    <property type="entry name" value="RVT_1"/>
    <property type="match status" value="1"/>
</dbReference>
<feature type="domain" description="Reverse transcriptase" evidence="1">
    <location>
        <begin position="1"/>
        <end position="181"/>
    </location>
</feature>
<reference key="1">
    <citation type="journal article" date="2000" name="Nature">
        <title>Sequence and analysis of chromosome 1 of the plant Arabidopsis thaliana.</title>
        <authorList>
            <person name="Theologis A."/>
            <person name="Ecker J.R."/>
            <person name="Palm C.J."/>
            <person name="Federspiel N.A."/>
            <person name="Kaul S."/>
            <person name="White O."/>
            <person name="Alonso J."/>
            <person name="Altafi H."/>
            <person name="Araujo R."/>
            <person name="Bowman C.L."/>
            <person name="Brooks S.Y."/>
            <person name="Buehler E."/>
            <person name="Chan A."/>
            <person name="Chao Q."/>
            <person name="Chen H."/>
            <person name="Cheuk R.F."/>
            <person name="Chin C.W."/>
            <person name="Chung M.K."/>
            <person name="Conn L."/>
            <person name="Conway A.B."/>
            <person name="Conway A.R."/>
            <person name="Creasy T.H."/>
            <person name="Dewar K."/>
            <person name="Dunn P."/>
            <person name="Etgu P."/>
            <person name="Feldblyum T.V."/>
            <person name="Feng J."/>
            <person name="Fong B."/>
            <person name="Fujii C.Y."/>
            <person name="Gill J.E."/>
            <person name="Goldsmith A.D."/>
            <person name="Haas B."/>
            <person name="Hansen N.F."/>
            <person name="Hughes B."/>
            <person name="Huizar L."/>
            <person name="Hunter J.L."/>
            <person name="Jenkins J."/>
            <person name="Johnson-Hopson C."/>
            <person name="Khan S."/>
            <person name="Khaykin E."/>
            <person name="Kim C.J."/>
            <person name="Koo H.L."/>
            <person name="Kremenetskaia I."/>
            <person name="Kurtz D.B."/>
            <person name="Kwan A."/>
            <person name="Lam B."/>
            <person name="Langin-Hooper S."/>
            <person name="Lee A."/>
            <person name="Lee J.M."/>
            <person name="Lenz C.A."/>
            <person name="Li J.H."/>
            <person name="Li Y."/>
            <person name="Lin X."/>
            <person name="Liu S.X."/>
            <person name="Liu Z.A."/>
            <person name="Luros J.S."/>
            <person name="Maiti R."/>
            <person name="Marziali A."/>
            <person name="Militscher J."/>
            <person name="Miranda M."/>
            <person name="Nguyen M."/>
            <person name="Nierman W.C."/>
            <person name="Osborne B.I."/>
            <person name="Pai G."/>
            <person name="Peterson J."/>
            <person name="Pham P.K."/>
            <person name="Rizzo M."/>
            <person name="Rooney T."/>
            <person name="Rowley D."/>
            <person name="Sakano H."/>
            <person name="Salzberg S.L."/>
            <person name="Schwartz J.R."/>
            <person name="Shinn P."/>
            <person name="Southwick A.M."/>
            <person name="Sun H."/>
            <person name="Tallon L.J."/>
            <person name="Tambunga G."/>
            <person name="Toriumi M.J."/>
            <person name="Town C.D."/>
            <person name="Utterback T."/>
            <person name="Van Aken S."/>
            <person name="Vaysberg M."/>
            <person name="Vysotskaia V.S."/>
            <person name="Walker M."/>
            <person name="Wu D."/>
            <person name="Yu G."/>
            <person name="Fraser C.M."/>
            <person name="Venter J.C."/>
            <person name="Davis R.W."/>
        </authorList>
    </citation>
    <scope>NUCLEOTIDE SEQUENCE [LARGE SCALE GENOMIC DNA]</scope>
    <source>
        <strain>cv. Columbia</strain>
    </source>
</reference>
<dbReference type="SUPFAM" id="SSF56672">
    <property type="entry name" value="DNA/RNA polymerases"/>
    <property type="match status" value="1"/>
</dbReference>
<dbReference type="PANTHER" id="PTHR33116:SF78">
    <property type="entry name" value="OS12G0587133 PROTEIN"/>
    <property type="match status" value="1"/>
</dbReference>
<dbReference type="PROSITE" id="PS50878">
    <property type="entry name" value="RT_POL"/>
    <property type="match status" value="1"/>
</dbReference>
<dbReference type="EMBL" id="AC025294">
    <property type="protein sequence ID" value="AAG50886.1"/>
    <property type="molecule type" value="Genomic_DNA"/>
</dbReference>
<dbReference type="CDD" id="cd01650">
    <property type="entry name" value="RT_nLTR_like"/>
    <property type="match status" value="1"/>
</dbReference>
<protein>
    <submittedName>
        <fullName evidence="2">Uncharacterized protein F19C24.27</fullName>
    </submittedName>
</protein>
<organism evidence="2">
    <name type="scientific">Arabidopsis thaliana</name>
    <name type="common">Mouse-ear cress</name>
    <dbReference type="NCBI Taxonomy" id="3702"/>
    <lineage>
        <taxon>Eukaryota</taxon>
        <taxon>Viridiplantae</taxon>
        <taxon>Streptophyta</taxon>
        <taxon>Embryophyta</taxon>
        <taxon>Tracheophyta</taxon>
        <taxon>Spermatophyta</taxon>
        <taxon>Magnoliopsida</taxon>
        <taxon>eudicotyledons</taxon>
        <taxon>Gunneridae</taxon>
        <taxon>Pentapetalae</taxon>
        <taxon>rosids</taxon>
        <taxon>malvids</taxon>
        <taxon>Brassicales</taxon>
        <taxon>Brassicaceae</taxon>
        <taxon>Camelineae</taxon>
        <taxon>Arabidopsis</taxon>
    </lineage>
</organism>